<dbReference type="GO" id="GO:0043565">
    <property type="term" value="F:sequence-specific DNA binding"/>
    <property type="evidence" value="ECO:0007669"/>
    <property type="project" value="InterPro"/>
</dbReference>
<dbReference type="GO" id="GO:0006275">
    <property type="term" value="P:regulation of DNA replication"/>
    <property type="evidence" value="ECO:0007669"/>
    <property type="project" value="InterPro"/>
</dbReference>
<dbReference type="CDD" id="cd06571">
    <property type="entry name" value="Bac_DnaA_C"/>
    <property type="match status" value="1"/>
</dbReference>
<sequence>MALDSCECLIDIGSALFSLPSKDLRKAGRSALPVSRVRQIMMYVAHVVLKLSMMEVGRGFGRDRTTVLHACQMIEDMREDPDFDQLVLVVERVAHAAFRDRIGL</sequence>
<feature type="domain" description="Chromosomal replication initiator DnaA C-terminal" evidence="1">
    <location>
        <begin position="5"/>
        <end position="74"/>
    </location>
</feature>
<comment type="caution">
    <text evidence="2">The sequence shown here is derived from an EMBL/GenBank/DDBJ whole genome shotgun (WGS) entry which is preliminary data.</text>
</comment>
<dbReference type="AlphaFoldDB" id="A0A1V8RPV0"/>
<dbReference type="SUPFAM" id="SSF48295">
    <property type="entry name" value="TrpR-like"/>
    <property type="match status" value="1"/>
</dbReference>
<accession>A0A1V8RPV0</accession>
<dbReference type="InterPro" id="IPR010921">
    <property type="entry name" value="Trp_repressor/repl_initiator"/>
</dbReference>
<gene>
    <name evidence="2" type="ORF">BFN67_19515</name>
</gene>
<organism evidence="2 3">
    <name type="scientific">Manganibacter manganicus</name>
    <dbReference type="NCBI Taxonomy" id="1873176"/>
    <lineage>
        <taxon>Bacteria</taxon>
        <taxon>Pseudomonadati</taxon>
        <taxon>Pseudomonadota</taxon>
        <taxon>Alphaproteobacteria</taxon>
        <taxon>Hyphomicrobiales</taxon>
        <taxon>Phyllobacteriaceae</taxon>
        <taxon>Manganibacter</taxon>
    </lineage>
</organism>
<dbReference type="STRING" id="1873176.BFN67_19515"/>
<name>A0A1V8RPV0_9HYPH</name>
<dbReference type="GO" id="GO:0006270">
    <property type="term" value="P:DNA replication initiation"/>
    <property type="evidence" value="ECO:0007669"/>
    <property type="project" value="InterPro"/>
</dbReference>
<dbReference type="InterPro" id="IPR013159">
    <property type="entry name" value="DnaA_C"/>
</dbReference>
<dbReference type="OrthoDB" id="8480222at2"/>
<reference evidence="2 3" key="1">
    <citation type="journal article" date="2016" name="Int. J. Syst. Evol. Microbiol.">
        <title>Pseudaminobacter manganicus sp. nov., isolated from sludge of a manganese mine.</title>
        <authorList>
            <person name="Li J."/>
            <person name="Huang J."/>
            <person name="Liao S."/>
            <person name="Wang G."/>
        </authorList>
    </citation>
    <scope>NUCLEOTIDE SEQUENCE [LARGE SCALE GENOMIC DNA]</scope>
    <source>
        <strain evidence="2 3">JH-7</strain>
    </source>
</reference>
<evidence type="ECO:0000259" key="1">
    <source>
        <dbReference type="SMART" id="SM00760"/>
    </source>
</evidence>
<dbReference type="EMBL" id="MDET01000019">
    <property type="protein sequence ID" value="OQM75231.1"/>
    <property type="molecule type" value="Genomic_DNA"/>
</dbReference>
<dbReference type="Gene3D" id="1.10.1750.10">
    <property type="match status" value="1"/>
</dbReference>
<dbReference type="SMART" id="SM00760">
    <property type="entry name" value="Bac_DnaA_C"/>
    <property type="match status" value="1"/>
</dbReference>
<evidence type="ECO:0000313" key="3">
    <source>
        <dbReference type="Proteomes" id="UP000191905"/>
    </source>
</evidence>
<dbReference type="Proteomes" id="UP000191905">
    <property type="component" value="Unassembled WGS sequence"/>
</dbReference>
<evidence type="ECO:0000313" key="2">
    <source>
        <dbReference type="EMBL" id="OQM75231.1"/>
    </source>
</evidence>
<keyword evidence="3" id="KW-1185">Reference proteome</keyword>
<dbReference type="Pfam" id="PF08299">
    <property type="entry name" value="Bac_DnaA_C"/>
    <property type="match status" value="1"/>
</dbReference>
<protein>
    <submittedName>
        <fullName evidence="2">Chromosomal replication initiator DnaA</fullName>
    </submittedName>
</protein>
<proteinExistence type="predicted"/>
<dbReference type="GO" id="GO:0005524">
    <property type="term" value="F:ATP binding"/>
    <property type="evidence" value="ECO:0007669"/>
    <property type="project" value="InterPro"/>
</dbReference>